<feature type="compositionally biased region" description="Polar residues" evidence="1">
    <location>
        <begin position="143"/>
        <end position="154"/>
    </location>
</feature>
<sequence length="199" mass="22927">MDAKVTRSSPSVKIRKGMAESTQKGGTGRFGVAATFAGREPCLDSFRLVFGLLELTSCTERLRHASFLMKYYEIKKCEKYEDSDKRADSDLAVMKTRRYHFDDEIFIHPLHRVQFDPDRPYELPVESILALKRRNPSKKKDSTPQGSGLSRSARLTPQYSPLFPVTRIGSPSSPPKMVPPIMTLKHKRYKQHKRTWYLF</sequence>
<evidence type="ECO:0000313" key="2">
    <source>
        <dbReference type="EMBL" id="MED6150151.1"/>
    </source>
</evidence>
<feature type="compositionally biased region" description="Polar residues" evidence="1">
    <location>
        <begin position="1"/>
        <end position="11"/>
    </location>
</feature>
<dbReference type="EMBL" id="JASCZI010091389">
    <property type="protein sequence ID" value="MED6150151.1"/>
    <property type="molecule type" value="Genomic_DNA"/>
</dbReference>
<evidence type="ECO:0000256" key="1">
    <source>
        <dbReference type="SAM" id="MobiDB-lite"/>
    </source>
</evidence>
<organism evidence="2 3">
    <name type="scientific">Stylosanthes scabra</name>
    <dbReference type="NCBI Taxonomy" id="79078"/>
    <lineage>
        <taxon>Eukaryota</taxon>
        <taxon>Viridiplantae</taxon>
        <taxon>Streptophyta</taxon>
        <taxon>Embryophyta</taxon>
        <taxon>Tracheophyta</taxon>
        <taxon>Spermatophyta</taxon>
        <taxon>Magnoliopsida</taxon>
        <taxon>eudicotyledons</taxon>
        <taxon>Gunneridae</taxon>
        <taxon>Pentapetalae</taxon>
        <taxon>rosids</taxon>
        <taxon>fabids</taxon>
        <taxon>Fabales</taxon>
        <taxon>Fabaceae</taxon>
        <taxon>Papilionoideae</taxon>
        <taxon>50 kb inversion clade</taxon>
        <taxon>dalbergioids sensu lato</taxon>
        <taxon>Dalbergieae</taxon>
        <taxon>Pterocarpus clade</taxon>
        <taxon>Stylosanthes</taxon>
    </lineage>
</organism>
<comment type="caution">
    <text evidence="2">The sequence shown here is derived from an EMBL/GenBank/DDBJ whole genome shotgun (WGS) entry which is preliminary data.</text>
</comment>
<feature type="region of interest" description="Disordered" evidence="1">
    <location>
        <begin position="133"/>
        <end position="154"/>
    </location>
</feature>
<feature type="region of interest" description="Disordered" evidence="1">
    <location>
        <begin position="1"/>
        <end position="26"/>
    </location>
</feature>
<name>A0ABU6TMX8_9FABA</name>
<reference evidence="2 3" key="1">
    <citation type="journal article" date="2023" name="Plants (Basel)">
        <title>Bridging the Gap: Combining Genomics and Transcriptomics Approaches to Understand Stylosanthes scabra, an Orphan Legume from the Brazilian Caatinga.</title>
        <authorList>
            <person name="Ferreira-Neto J.R.C."/>
            <person name="da Silva M.D."/>
            <person name="Binneck E."/>
            <person name="de Melo N.F."/>
            <person name="da Silva R.H."/>
            <person name="de Melo A.L.T.M."/>
            <person name="Pandolfi V."/>
            <person name="Bustamante F.O."/>
            <person name="Brasileiro-Vidal A.C."/>
            <person name="Benko-Iseppon A.M."/>
        </authorList>
    </citation>
    <scope>NUCLEOTIDE SEQUENCE [LARGE SCALE GENOMIC DNA]</scope>
    <source>
        <tissue evidence="2">Leaves</tissue>
    </source>
</reference>
<gene>
    <name evidence="2" type="ORF">PIB30_069614</name>
</gene>
<dbReference type="Proteomes" id="UP001341840">
    <property type="component" value="Unassembled WGS sequence"/>
</dbReference>
<proteinExistence type="predicted"/>
<protein>
    <submittedName>
        <fullName evidence="2">Uncharacterized protein</fullName>
    </submittedName>
</protein>
<evidence type="ECO:0000313" key="3">
    <source>
        <dbReference type="Proteomes" id="UP001341840"/>
    </source>
</evidence>
<keyword evidence="3" id="KW-1185">Reference proteome</keyword>
<accession>A0ABU6TMX8</accession>